<protein>
    <recommendedName>
        <fullName evidence="10">UDP-2,3-diacylglucosamine hydrolase</fullName>
        <ecNumber evidence="10">3.6.1.54</ecNumber>
    </recommendedName>
    <alternativeName>
        <fullName evidence="10">UDP-2,3-diacylglucosamine diphosphatase</fullName>
    </alternativeName>
</protein>
<dbReference type="SUPFAM" id="SSF56300">
    <property type="entry name" value="Metallo-dependent phosphatases"/>
    <property type="match status" value="1"/>
</dbReference>
<dbReference type="Gene3D" id="3.60.21.10">
    <property type="match status" value="1"/>
</dbReference>
<feature type="binding site" evidence="10">
    <location>
        <position position="81"/>
    </location>
    <ligand>
        <name>Mn(2+)</name>
        <dbReference type="ChEBI" id="CHEBI:29035"/>
        <label>2</label>
    </ligand>
</feature>
<evidence type="ECO:0000256" key="2">
    <source>
        <dbReference type="ARBA" id="ARBA00022516"/>
    </source>
</evidence>
<evidence type="ECO:0000256" key="7">
    <source>
        <dbReference type="ARBA" id="ARBA00023098"/>
    </source>
</evidence>
<feature type="binding site" evidence="10">
    <location>
        <position position="124"/>
    </location>
    <ligand>
        <name>substrate</name>
    </ligand>
</feature>
<feature type="binding site" evidence="10">
    <location>
        <position position="116"/>
    </location>
    <ligand>
        <name>Mn(2+)</name>
        <dbReference type="ChEBI" id="CHEBI:29035"/>
        <label>2</label>
    </ligand>
</feature>
<feature type="binding site" evidence="10">
    <location>
        <position position="162"/>
    </location>
    <ligand>
        <name>substrate</name>
    </ligand>
</feature>
<gene>
    <name evidence="10 12" type="primary">lpxH</name>
    <name evidence="12" type="ORF">MECH1_V1_1187</name>
</gene>
<feature type="binding site" evidence="10">
    <location>
        <position position="169"/>
    </location>
    <ligand>
        <name>substrate</name>
    </ligand>
</feature>
<dbReference type="HAMAP" id="MF_00575">
    <property type="entry name" value="LpxH"/>
    <property type="match status" value="1"/>
</dbReference>
<evidence type="ECO:0000256" key="1">
    <source>
        <dbReference type="ARBA" id="ARBA00022475"/>
    </source>
</evidence>
<comment type="subcellular location">
    <subcellularLocation>
        <location evidence="10">Cell inner membrane</location>
        <topology evidence="10">Peripheral membrane protein</topology>
        <orientation evidence="10">Cytoplasmic side</orientation>
    </subcellularLocation>
</comment>
<keyword evidence="13" id="KW-1185">Reference proteome</keyword>
<evidence type="ECO:0000256" key="8">
    <source>
        <dbReference type="ARBA" id="ARBA00023136"/>
    </source>
</evidence>
<dbReference type="EC" id="3.6.1.54" evidence="10"/>
<comment type="pathway">
    <text evidence="10">Glycolipid biosynthesis; lipid IV(A) biosynthesis; lipid IV(A) from (3R)-3-hydroxytetradecanoyl-[acyl-carrier-protein] and UDP-N-acetyl-alpha-D-glucosamine: step 4/6.</text>
</comment>
<evidence type="ECO:0000259" key="11">
    <source>
        <dbReference type="Pfam" id="PF00149"/>
    </source>
</evidence>
<dbReference type="InterPro" id="IPR029052">
    <property type="entry name" value="Metallo-depent_PP-like"/>
</dbReference>
<dbReference type="InterPro" id="IPR043461">
    <property type="entry name" value="LpxH-like"/>
</dbReference>
<comment type="catalytic activity">
    <reaction evidence="10">
        <text>UDP-2-N,3-O-bis[(3R)-3-hydroxytetradecanoyl]-alpha-D-glucosamine + H2O = 2-N,3-O-bis[(3R)-3-hydroxytetradecanoyl]-alpha-D-glucosaminyl 1-phosphate + UMP + 2 H(+)</text>
        <dbReference type="Rhea" id="RHEA:25213"/>
        <dbReference type="ChEBI" id="CHEBI:15377"/>
        <dbReference type="ChEBI" id="CHEBI:15378"/>
        <dbReference type="ChEBI" id="CHEBI:57865"/>
        <dbReference type="ChEBI" id="CHEBI:57957"/>
        <dbReference type="ChEBI" id="CHEBI:78847"/>
        <dbReference type="EC" id="3.6.1.54"/>
    </reaction>
</comment>
<evidence type="ECO:0000313" key="12">
    <source>
        <dbReference type="EMBL" id="CAL1239963.1"/>
    </source>
</evidence>
<dbReference type="PANTHER" id="PTHR34990:SF1">
    <property type="entry name" value="UDP-2,3-DIACYLGLUCOSAMINE HYDROLASE"/>
    <property type="match status" value="1"/>
</dbReference>
<dbReference type="NCBIfam" id="NF003743">
    <property type="entry name" value="PRK05340.1"/>
    <property type="match status" value="1"/>
</dbReference>
<organism evidence="12 13">
    <name type="scientific">Candidatus Methylocalor cossyra</name>
    <dbReference type="NCBI Taxonomy" id="3108543"/>
    <lineage>
        <taxon>Bacteria</taxon>
        <taxon>Pseudomonadati</taxon>
        <taxon>Pseudomonadota</taxon>
        <taxon>Gammaproteobacteria</taxon>
        <taxon>Methylococcales</taxon>
        <taxon>Methylococcaceae</taxon>
        <taxon>Candidatus Methylocalor</taxon>
    </lineage>
</organism>
<keyword evidence="1 10" id="KW-1003">Cell membrane</keyword>
<feature type="binding site" evidence="10">
    <location>
        <position position="43"/>
    </location>
    <ligand>
        <name>Mn(2+)</name>
        <dbReference type="ChEBI" id="CHEBI:29035"/>
        <label>2</label>
    </ligand>
</feature>
<dbReference type="PANTHER" id="PTHR34990">
    <property type="entry name" value="UDP-2,3-DIACYLGLUCOSAMINE HYDROLASE-RELATED"/>
    <property type="match status" value="1"/>
</dbReference>
<dbReference type="InterPro" id="IPR010138">
    <property type="entry name" value="UDP-diacylglucosamine_Hdrlase"/>
</dbReference>
<name>A0ABM9NH72_9GAMM</name>
<feature type="binding site" evidence="10">
    <location>
        <position position="43"/>
    </location>
    <ligand>
        <name>Mn(2+)</name>
        <dbReference type="ChEBI" id="CHEBI:29035"/>
        <label>1</label>
    </ligand>
</feature>
<evidence type="ECO:0000256" key="5">
    <source>
        <dbReference type="ARBA" id="ARBA00022723"/>
    </source>
</evidence>
<keyword evidence="2 10" id="KW-0444">Lipid biosynthesis</keyword>
<feature type="binding site" evidence="10">
    <location>
        <position position="12"/>
    </location>
    <ligand>
        <name>Mn(2+)</name>
        <dbReference type="ChEBI" id="CHEBI:29035"/>
        <label>1</label>
    </ligand>
</feature>
<dbReference type="Pfam" id="PF00149">
    <property type="entry name" value="Metallophos"/>
    <property type="match status" value="1"/>
</dbReference>
<keyword evidence="8 10" id="KW-0472">Membrane</keyword>
<accession>A0ABM9NH72</accession>
<evidence type="ECO:0000256" key="10">
    <source>
        <dbReference type="HAMAP-Rule" id="MF_00575"/>
    </source>
</evidence>
<keyword evidence="9 10" id="KW-0464">Manganese</keyword>
<keyword evidence="7 10" id="KW-0443">Lipid metabolism</keyword>
<comment type="function">
    <text evidence="10">Hydrolyzes the pyrophosphate bond of UDP-2,3-diacylglucosamine to yield 2,3-diacylglucosamine 1-phosphate (lipid X) and UMP by catalyzing the attack of water at the alpha-P atom. Involved in the biosynthesis of lipid A, a phosphorylated glycolipid that anchors the lipopolysaccharide to the outer membrane of the cell.</text>
</comment>
<comment type="similarity">
    <text evidence="10">Belongs to the LpxH family.</text>
</comment>
<dbReference type="CDD" id="cd07398">
    <property type="entry name" value="MPP_YbbF-LpxH"/>
    <property type="match status" value="1"/>
</dbReference>
<evidence type="ECO:0000256" key="4">
    <source>
        <dbReference type="ARBA" id="ARBA00022556"/>
    </source>
</evidence>
<feature type="binding site" evidence="10">
    <location>
        <position position="197"/>
    </location>
    <ligand>
        <name>Mn(2+)</name>
        <dbReference type="ChEBI" id="CHEBI:29035"/>
        <label>2</label>
    </ligand>
</feature>
<dbReference type="EMBL" id="OZ026884">
    <property type="protein sequence ID" value="CAL1239963.1"/>
    <property type="molecule type" value="Genomic_DNA"/>
</dbReference>
<keyword evidence="4 10" id="KW-0441">Lipid A biosynthesis</keyword>
<keyword evidence="5 10" id="KW-0479">Metal-binding</keyword>
<evidence type="ECO:0000256" key="6">
    <source>
        <dbReference type="ARBA" id="ARBA00022801"/>
    </source>
</evidence>
<feature type="binding site" evidence="10">
    <location>
        <position position="197"/>
    </location>
    <ligand>
        <name>substrate</name>
    </ligand>
</feature>
<evidence type="ECO:0000256" key="9">
    <source>
        <dbReference type="ARBA" id="ARBA00023211"/>
    </source>
</evidence>
<feature type="binding site" evidence="10">
    <location>
        <position position="166"/>
    </location>
    <ligand>
        <name>substrate</name>
    </ligand>
</feature>
<reference evidence="12 13" key="1">
    <citation type="submission" date="2024-04" db="EMBL/GenBank/DDBJ databases">
        <authorList>
            <person name="Cremers G."/>
        </authorList>
    </citation>
    <scope>NUCLEOTIDE SEQUENCE [LARGE SCALE GENOMIC DNA]</scope>
    <source>
        <strain evidence="12">MeCH1-AG</strain>
    </source>
</reference>
<keyword evidence="3 10" id="KW-0997">Cell inner membrane</keyword>
<feature type="binding site" evidence="10">
    <location>
        <begin position="81"/>
        <end position="82"/>
    </location>
    <ligand>
        <name>substrate</name>
    </ligand>
</feature>
<feature type="domain" description="Calcineurin-like phosphoesterase" evidence="11">
    <location>
        <begin position="6"/>
        <end position="201"/>
    </location>
</feature>
<feature type="binding site" evidence="10">
    <location>
        <position position="199"/>
    </location>
    <ligand>
        <name>Mn(2+)</name>
        <dbReference type="ChEBI" id="CHEBI:29035"/>
        <label>1</label>
    </ligand>
</feature>
<comment type="cofactor">
    <cofactor evidence="10">
        <name>Mn(2+)</name>
        <dbReference type="ChEBI" id="CHEBI:29035"/>
    </cofactor>
    <text evidence="10">Binds 2 Mn(2+) ions per subunit in a binuclear metal center.</text>
</comment>
<dbReference type="Proteomes" id="UP001497493">
    <property type="component" value="Chromosome"/>
</dbReference>
<evidence type="ECO:0000256" key="3">
    <source>
        <dbReference type="ARBA" id="ARBA00022519"/>
    </source>
</evidence>
<keyword evidence="6 10" id="KW-0378">Hydrolase</keyword>
<dbReference type="NCBIfam" id="TIGR01854">
    <property type="entry name" value="lipid_A_lpxH"/>
    <property type="match status" value="1"/>
</dbReference>
<evidence type="ECO:0000313" key="13">
    <source>
        <dbReference type="Proteomes" id="UP001497493"/>
    </source>
</evidence>
<dbReference type="RefSeq" id="WP_348759485.1">
    <property type="nucleotide sequence ID" value="NZ_OZ026884.1"/>
</dbReference>
<dbReference type="InterPro" id="IPR004843">
    <property type="entry name" value="Calcineurin-like_PHP"/>
</dbReference>
<sequence>MRAETLFVSDLHLSPVRPETIGRFLEFLRRRVAGVERFYILGDLFDAYLGDDDEGSLNRAIRAALKTLVQSGTAVYFQAGNRDFLLGERFAAETGVGLLGDYAVVDLYGTPTLLTHGDLLCTDDIQYQAARQRVRSATWQRNALAKPLWLRRLYGRWYRFKSSLDKRGKSAAIMDANPEAVADALRRHGTSRLIHGHTHRPAVHEFEVDGTPCQRFVLPDWDANPGALCWDRTGYRREAID</sequence>
<proteinExistence type="inferred from homology"/>
<feature type="binding site" evidence="10">
    <location>
        <position position="10"/>
    </location>
    <ligand>
        <name>Mn(2+)</name>
        <dbReference type="ChEBI" id="CHEBI:29035"/>
        <label>1</label>
    </ligand>
</feature>
<dbReference type="GO" id="GO:0016787">
    <property type="term" value="F:hydrolase activity"/>
    <property type="evidence" value="ECO:0007669"/>
    <property type="project" value="UniProtKB-KW"/>
</dbReference>